<dbReference type="STRING" id="266128.ABB25_06405"/>
<keyword evidence="3" id="KW-1185">Reference proteome</keyword>
<dbReference type="RefSeq" id="WP_057665088.1">
    <property type="nucleotide sequence ID" value="NZ_LDJH01000011.1"/>
</dbReference>
<evidence type="ECO:0000313" key="2">
    <source>
        <dbReference type="EMBL" id="KRG58287.1"/>
    </source>
</evidence>
<feature type="transmembrane region" description="Helical" evidence="1">
    <location>
        <begin position="76"/>
        <end position="95"/>
    </location>
</feature>
<accession>A0A0R0BM10</accession>
<proteinExistence type="predicted"/>
<dbReference type="AlphaFoldDB" id="A0A0R0BM10"/>
<evidence type="ECO:0000256" key="1">
    <source>
        <dbReference type="SAM" id="Phobius"/>
    </source>
</evidence>
<comment type="caution">
    <text evidence="2">The sequence shown here is derived from an EMBL/GenBank/DDBJ whole genome shotgun (WGS) entry which is preliminary data.</text>
</comment>
<dbReference type="PATRIC" id="fig|266128.3.peg.146"/>
<organism evidence="2 3">
    <name type="scientific">Stenotrophomonas koreensis</name>
    <dbReference type="NCBI Taxonomy" id="266128"/>
    <lineage>
        <taxon>Bacteria</taxon>
        <taxon>Pseudomonadati</taxon>
        <taxon>Pseudomonadota</taxon>
        <taxon>Gammaproteobacteria</taxon>
        <taxon>Lysobacterales</taxon>
        <taxon>Lysobacteraceae</taxon>
        <taxon>Stenotrophomonas</taxon>
    </lineage>
</organism>
<protein>
    <submittedName>
        <fullName evidence="2">Uncharacterized protein</fullName>
    </submittedName>
</protein>
<reference evidence="2 3" key="1">
    <citation type="submission" date="2015-05" db="EMBL/GenBank/DDBJ databases">
        <title>Genome sequencing and analysis of members of genus Stenotrophomonas.</title>
        <authorList>
            <person name="Patil P.P."/>
            <person name="Midha S."/>
            <person name="Patil P.B."/>
        </authorList>
    </citation>
    <scope>NUCLEOTIDE SEQUENCE [LARGE SCALE GENOMIC DNA]</scope>
    <source>
        <strain evidence="2 3">DSM 17805</strain>
    </source>
</reference>
<dbReference type="OrthoDB" id="6058793at2"/>
<keyword evidence="1" id="KW-0472">Membrane</keyword>
<keyword evidence="1" id="KW-0812">Transmembrane</keyword>
<gene>
    <name evidence="2" type="ORF">ABB25_06405</name>
</gene>
<name>A0A0R0BM10_9GAMM</name>
<dbReference type="EMBL" id="LDJH01000011">
    <property type="protein sequence ID" value="KRG58287.1"/>
    <property type="molecule type" value="Genomic_DNA"/>
</dbReference>
<dbReference type="Proteomes" id="UP000051254">
    <property type="component" value="Unassembled WGS sequence"/>
</dbReference>
<sequence>MNALLAIIQLLLVPLLLAVALGVRFAGSSRPLNNVDYARVQDPAALHRWAGNRLLLLPAGFLLSGVASLQKPGISPVLFGLMLVASLCIAVWLALGAEKFNSAT</sequence>
<keyword evidence="1" id="KW-1133">Transmembrane helix</keyword>
<evidence type="ECO:0000313" key="3">
    <source>
        <dbReference type="Proteomes" id="UP000051254"/>
    </source>
</evidence>